<dbReference type="PANTHER" id="PTHR43357:SF4">
    <property type="entry name" value="INNER MEMBRANE ABC TRANSPORTER PERMEASE PROTEIN YDCV"/>
    <property type="match status" value="1"/>
</dbReference>
<dbReference type="Gene3D" id="1.10.3720.10">
    <property type="entry name" value="MetI-like"/>
    <property type="match status" value="1"/>
</dbReference>
<keyword evidence="7 8" id="KW-0472">Membrane</keyword>
<dbReference type="Pfam" id="PF00528">
    <property type="entry name" value="BPD_transp_1"/>
    <property type="match status" value="1"/>
</dbReference>
<evidence type="ECO:0000259" key="9">
    <source>
        <dbReference type="PROSITE" id="PS50928"/>
    </source>
</evidence>
<evidence type="ECO:0000256" key="5">
    <source>
        <dbReference type="ARBA" id="ARBA00022692"/>
    </source>
</evidence>
<evidence type="ECO:0000256" key="8">
    <source>
        <dbReference type="RuleBase" id="RU363032"/>
    </source>
</evidence>
<keyword evidence="11" id="KW-1185">Reference proteome</keyword>
<comment type="similarity">
    <text evidence="8">Belongs to the binding-protein-dependent transport system permease family.</text>
</comment>
<feature type="transmembrane region" description="Helical" evidence="8">
    <location>
        <begin position="68"/>
        <end position="92"/>
    </location>
</feature>
<gene>
    <name evidence="10" type="ORF">NUH88_17875</name>
</gene>
<keyword evidence="3" id="KW-1003">Cell membrane</keyword>
<comment type="subcellular location">
    <subcellularLocation>
        <location evidence="1">Cell inner membrane</location>
        <topology evidence="1">Multi-pass membrane protein</topology>
    </subcellularLocation>
    <subcellularLocation>
        <location evidence="8">Cell membrane</location>
        <topology evidence="8">Multi-pass membrane protein</topology>
    </subcellularLocation>
</comment>
<name>A0A9J7AQU8_9PROT</name>
<protein>
    <submittedName>
        <fullName evidence="10">ABC transporter permease</fullName>
    </submittedName>
</protein>
<dbReference type="PANTHER" id="PTHR43357">
    <property type="entry name" value="INNER MEMBRANE ABC TRANSPORTER PERMEASE PROTEIN YDCV"/>
    <property type="match status" value="1"/>
</dbReference>
<proteinExistence type="inferred from homology"/>
<dbReference type="SUPFAM" id="SSF161098">
    <property type="entry name" value="MetI-like"/>
    <property type="match status" value="1"/>
</dbReference>
<dbReference type="GO" id="GO:0055085">
    <property type="term" value="P:transmembrane transport"/>
    <property type="evidence" value="ECO:0007669"/>
    <property type="project" value="InterPro"/>
</dbReference>
<evidence type="ECO:0000313" key="11">
    <source>
        <dbReference type="Proteomes" id="UP001060336"/>
    </source>
</evidence>
<evidence type="ECO:0000256" key="2">
    <source>
        <dbReference type="ARBA" id="ARBA00022448"/>
    </source>
</evidence>
<dbReference type="EMBL" id="CP102480">
    <property type="protein sequence ID" value="UUX49258.1"/>
    <property type="molecule type" value="Genomic_DNA"/>
</dbReference>
<dbReference type="RefSeq" id="WP_257767807.1">
    <property type="nucleotide sequence ID" value="NZ_CP102480.1"/>
</dbReference>
<organism evidence="10 11">
    <name type="scientific">Nisaea acidiphila</name>
    <dbReference type="NCBI Taxonomy" id="1862145"/>
    <lineage>
        <taxon>Bacteria</taxon>
        <taxon>Pseudomonadati</taxon>
        <taxon>Pseudomonadota</taxon>
        <taxon>Alphaproteobacteria</taxon>
        <taxon>Rhodospirillales</taxon>
        <taxon>Thalassobaculaceae</taxon>
        <taxon>Nisaea</taxon>
    </lineage>
</organism>
<keyword evidence="5 8" id="KW-0812">Transmembrane</keyword>
<dbReference type="AlphaFoldDB" id="A0A9J7AQU8"/>
<dbReference type="KEGG" id="naci:NUH88_17875"/>
<evidence type="ECO:0000256" key="7">
    <source>
        <dbReference type="ARBA" id="ARBA00023136"/>
    </source>
</evidence>
<keyword evidence="4" id="KW-0997">Cell inner membrane</keyword>
<evidence type="ECO:0000313" key="10">
    <source>
        <dbReference type="EMBL" id="UUX49258.1"/>
    </source>
</evidence>
<dbReference type="Proteomes" id="UP001060336">
    <property type="component" value="Chromosome"/>
</dbReference>
<dbReference type="CDD" id="cd06261">
    <property type="entry name" value="TM_PBP2"/>
    <property type="match status" value="1"/>
</dbReference>
<dbReference type="InterPro" id="IPR000515">
    <property type="entry name" value="MetI-like"/>
</dbReference>
<evidence type="ECO:0000256" key="6">
    <source>
        <dbReference type="ARBA" id="ARBA00022989"/>
    </source>
</evidence>
<dbReference type="GO" id="GO:0005886">
    <property type="term" value="C:plasma membrane"/>
    <property type="evidence" value="ECO:0007669"/>
    <property type="project" value="UniProtKB-SubCell"/>
</dbReference>
<feature type="transmembrane region" description="Helical" evidence="8">
    <location>
        <begin position="132"/>
        <end position="158"/>
    </location>
</feature>
<feature type="transmembrane region" description="Helical" evidence="8">
    <location>
        <begin position="232"/>
        <end position="254"/>
    </location>
</feature>
<feature type="transmembrane region" description="Helical" evidence="8">
    <location>
        <begin position="12"/>
        <end position="33"/>
    </location>
</feature>
<feature type="domain" description="ABC transmembrane type-1" evidence="9">
    <location>
        <begin position="64"/>
        <end position="252"/>
    </location>
</feature>
<accession>A0A9J7AQU8</accession>
<feature type="transmembrane region" description="Helical" evidence="8">
    <location>
        <begin position="193"/>
        <end position="212"/>
    </location>
</feature>
<evidence type="ECO:0000256" key="4">
    <source>
        <dbReference type="ARBA" id="ARBA00022519"/>
    </source>
</evidence>
<feature type="transmembrane region" description="Helical" evidence="8">
    <location>
        <begin position="99"/>
        <end position="120"/>
    </location>
</feature>
<dbReference type="PROSITE" id="PS50928">
    <property type="entry name" value="ABC_TM1"/>
    <property type="match status" value="1"/>
</dbReference>
<evidence type="ECO:0000256" key="3">
    <source>
        <dbReference type="ARBA" id="ARBA00022475"/>
    </source>
</evidence>
<sequence length="259" mass="28387">MKISAFRIFFNTGAWLVLAFLVLPLLVVVPVSLTDTSYIGMPKEHLSLQHYESYFTSPEWLHATWTSIWVGLAVAAAATVLGTAFSIGCWFISSRAATIARWVLITPILVPPVVQSLGFYRFWVKLDLIDTYFGVILAHTLLALPYVSISVFAALANLDPRIPQAARSLGASVWQTVVEVIVPAVRPGMLTGAVFAFIVSFDEIVGVLFLTVRRVNTLPKVIWEGIQENIDPTIASVSTFLVIISLVATAIVALRRKTA</sequence>
<keyword evidence="6 8" id="KW-1133">Transmembrane helix</keyword>
<keyword evidence="2 8" id="KW-0813">Transport</keyword>
<evidence type="ECO:0000256" key="1">
    <source>
        <dbReference type="ARBA" id="ARBA00004429"/>
    </source>
</evidence>
<reference evidence="10" key="1">
    <citation type="submission" date="2022-08" db="EMBL/GenBank/DDBJ databases">
        <title>Nisaea acidiphila sp. nov., isolated from a marine algal debris and emended description of the genus Nisaea Urios et al. 2008.</title>
        <authorList>
            <person name="Kwon K."/>
        </authorList>
    </citation>
    <scope>NUCLEOTIDE SEQUENCE</scope>
    <source>
        <strain evidence="10">MEBiC11861</strain>
    </source>
</reference>
<dbReference type="InterPro" id="IPR035906">
    <property type="entry name" value="MetI-like_sf"/>
</dbReference>